<gene>
    <name evidence="2" type="ORF">GOMPHAMPRED_002696</name>
</gene>
<proteinExistence type="predicted"/>
<name>A0A8H3IPS8_9LECA</name>
<accession>A0A8H3IPS8</accession>
<keyword evidence="3" id="KW-1185">Reference proteome</keyword>
<feature type="compositionally biased region" description="Basic and acidic residues" evidence="1">
    <location>
        <begin position="14"/>
        <end position="26"/>
    </location>
</feature>
<comment type="caution">
    <text evidence="2">The sequence shown here is derived from an EMBL/GenBank/DDBJ whole genome shotgun (WGS) entry which is preliminary data.</text>
</comment>
<evidence type="ECO:0000256" key="1">
    <source>
        <dbReference type="SAM" id="MobiDB-lite"/>
    </source>
</evidence>
<organism evidence="2 3">
    <name type="scientific">Gomphillus americanus</name>
    <dbReference type="NCBI Taxonomy" id="1940652"/>
    <lineage>
        <taxon>Eukaryota</taxon>
        <taxon>Fungi</taxon>
        <taxon>Dikarya</taxon>
        <taxon>Ascomycota</taxon>
        <taxon>Pezizomycotina</taxon>
        <taxon>Lecanoromycetes</taxon>
        <taxon>OSLEUM clade</taxon>
        <taxon>Ostropomycetidae</taxon>
        <taxon>Ostropales</taxon>
        <taxon>Graphidaceae</taxon>
        <taxon>Gomphilloideae</taxon>
        <taxon>Gomphillus</taxon>
    </lineage>
</organism>
<sequence>MKPTTMTAKRKKQETRTKNEERRTKNEGNTGWDLRLLRLPFTNVFTNVFTNPSTSTFTTTRAYPGHIQGTSNSIKPDQNAEAATRISLLIH</sequence>
<evidence type="ECO:0000313" key="2">
    <source>
        <dbReference type="EMBL" id="CAF9922955.1"/>
    </source>
</evidence>
<dbReference type="Proteomes" id="UP000664169">
    <property type="component" value="Unassembled WGS sequence"/>
</dbReference>
<evidence type="ECO:0000313" key="3">
    <source>
        <dbReference type="Proteomes" id="UP000664169"/>
    </source>
</evidence>
<protein>
    <submittedName>
        <fullName evidence="2">Uncharacterized protein</fullName>
    </submittedName>
</protein>
<dbReference type="AlphaFoldDB" id="A0A8H3IPS8"/>
<feature type="region of interest" description="Disordered" evidence="1">
    <location>
        <begin position="1"/>
        <end position="31"/>
    </location>
</feature>
<reference evidence="2" key="1">
    <citation type="submission" date="2021-03" db="EMBL/GenBank/DDBJ databases">
        <authorList>
            <person name="Tagirdzhanova G."/>
        </authorList>
    </citation>
    <scope>NUCLEOTIDE SEQUENCE</scope>
</reference>
<dbReference type="EMBL" id="CAJPDQ010000019">
    <property type="protein sequence ID" value="CAF9922955.1"/>
    <property type="molecule type" value="Genomic_DNA"/>
</dbReference>